<name>A0A6S6Z2Z7_9BURK</name>
<proteinExistence type="predicted"/>
<gene>
    <name evidence="1" type="ORF">LMG3441_00495</name>
</gene>
<sequence>MDVSKGIPLTVKSRSIADLNLPLVKPTANFAHNLEASAEALRKAEAVERGMARIEADNSPQNAVKAVMKGDQRVATIYKSGVIEITDHYAEQLKGLDLPSDASSNLGSIRAAIIAKAVGGEILDLKASSSSASQSRFSITA</sequence>
<protein>
    <submittedName>
        <fullName evidence="1">Uncharacterized protein</fullName>
    </submittedName>
</protein>
<dbReference type="EMBL" id="CADIJQ010000001">
    <property type="protein sequence ID" value="CAB3659781.1"/>
    <property type="molecule type" value="Genomic_DNA"/>
</dbReference>
<evidence type="ECO:0000313" key="2">
    <source>
        <dbReference type="Proteomes" id="UP000494269"/>
    </source>
</evidence>
<reference evidence="1 2" key="1">
    <citation type="submission" date="2020-04" db="EMBL/GenBank/DDBJ databases">
        <authorList>
            <person name="De Canck E."/>
        </authorList>
    </citation>
    <scope>NUCLEOTIDE SEQUENCE [LARGE SCALE GENOMIC DNA]</scope>
    <source>
        <strain evidence="1 2">LMG 3441</strain>
    </source>
</reference>
<evidence type="ECO:0000313" key="1">
    <source>
        <dbReference type="EMBL" id="CAB3659781.1"/>
    </source>
</evidence>
<dbReference type="Proteomes" id="UP000494269">
    <property type="component" value="Unassembled WGS sequence"/>
</dbReference>
<dbReference type="AlphaFoldDB" id="A0A6S6Z2Z7"/>
<keyword evidence="2" id="KW-1185">Reference proteome</keyword>
<organism evidence="1 2">
    <name type="scientific">Achromobacter kerstersii</name>
    <dbReference type="NCBI Taxonomy" id="1353890"/>
    <lineage>
        <taxon>Bacteria</taxon>
        <taxon>Pseudomonadati</taxon>
        <taxon>Pseudomonadota</taxon>
        <taxon>Betaproteobacteria</taxon>
        <taxon>Burkholderiales</taxon>
        <taxon>Alcaligenaceae</taxon>
        <taxon>Achromobacter</taxon>
    </lineage>
</organism>
<dbReference type="RefSeq" id="WP_175168663.1">
    <property type="nucleotide sequence ID" value="NZ_CADIJQ010000001.1"/>
</dbReference>
<accession>A0A6S6Z2Z7</accession>